<feature type="compositionally biased region" description="Pro residues" evidence="3">
    <location>
        <begin position="1"/>
        <end position="24"/>
    </location>
</feature>
<feature type="transmembrane region" description="Helical" evidence="4">
    <location>
        <begin position="101"/>
        <end position="124"/>
    </location>
</feature>
<dbReference type="KEGG" id="dwu:DVJ83_04500"/>
<organism evidence="5 6">
    <name type="scientific">Deinococcus wulumuqiensis</name>
    <dbReference type="NCBI Taxonomy" id="980427"/>
    <lineage>
        <taxon>Bacteria</taxon>
        <taxon>Thermotogati</taxon>
        <taxon>Deinococcota</taxon>
        <taxon>Deinococci</taxon>
        <taxon>Deinococcales</taxon>
        <taxon>Deinococcaceae</taxon>
        <taxon>Deinococcus</taxon>
    </lineage>
</organism>
<evidence type="ECO:0000256" key="2">
    <source>
        <dbReference type="HAMAP-Rule" id="MF_00973"/>
    </source>
</evidence>
<feature type="transmembrane region" description="Helical" evidence="4">
    <location>
        <begin position="59"/>
        <end position="81"/>
    </location>
</feature>
<evidence type="ECO:0000256" key="4">
    <source>
        <dbReference type="SAM" id="Phobius"/>
    </source>
</evidence>
<protein>
    <recommendedName>
        <fullName evidence="2">Putative gluconeogenesis factor</fullName>
    </recommendedName>
</protein>
<dbReference type="SUPFAM" id="SSF142338">
    <property type="entry name" value="CofD-like"/>
    <property type="match status" value="1"/>
</dbReference>
<comment type="similarity">
    <text evidence="2">Belongs to the gluconeogenesis factor family.</text>
</comment>
<feature type="region of interest" description="Disordered" evidence="3">
    <location>
        <begin position="1"/>
        <end position="46"/>
    </location>
</feature>
<evidence type="ECO:0000313" key="5">
    <source>
        <dbReference type="EMBL" id="AXG98548.1"/>
    </source>
</evidence>
<dbReference type="GO" id="GO:0043743">
    <property type="term" value="F:LPPG:FO 2-phospho-L-lactate transferase activity"/>
    <property type="evidence" value="ECO:0007669"/>
    <property type="project" value="InterPro"/>
</dbReference>
<keyword evidence="4" id="KW-1133">Transmembrane helix</keyword>
<dbReference type="PANTHER" id="PTHR30135">
    <property type="entry name" value="UNCHARACTERIZED PROTEIN YVCK-RELATED"/>
    <property type="match status" value="1"/>
</dbReference>
<evidence type="ECO:0000313" key="6">
    <source>
        <dbReference type="Proteomes" id="UP000253744"/>
    </source>
</evidence>
<gene>
    <name evidence="5" type="ORF">DVJ83_04500</name>
</gene>
<comment type="subcellular location">
    <subcellularLocation>
        <location evidence="2">Cytoplasm</location>
    </subcellularLocation>
</comment>
<dbReference type="Gene3D" id="3.40.50.10680">
    <property type="entry name" value="CofD-like domains"/>
    <property type="match status" value="1"/>
</dbReference>
<dbReference type="CDD" id="cd07187">
    <property type="entry name" value="YvcK_like"/>
    <property type="match status" value="1"/>
</dbReference>
<dbReference type="NCBIfam" id="TIGR01826">
    <property type="entry name" value="CofD_related"/>
    <property type="match status" value="1"/>
</dbReference>
<accession>A0A345IFS6</accession>
<dbReference type="STRING" id="1288484.GCA_000348665_03164"/>
<evidence type="ECO:0000256" key="1">
    <source>
        <dbReference type="ARBA" id="ARBA00022490"/>
    </source>
</evidence>
<dbReference type="Proteomes" id="UP000253744">
    <property type="component" value="Chromosome"/>
</dbReference>
<keyword evidence="4" id="KW-0812">Transmembrane</keyword>
<evidence type="ECO:0000256" key="3">
    <source>
        <dbReference type="SAM" id="MobiDB-lite"/>
    </source>
</evidence>
<dbReference type="HAMAP" id="MF_00973">
    <property type="entry name" value="Gluconeogen_factor"/>
    <property type="match status" value="1"/>
</dbReference>
<dbReference type="EMBL" id="CP031158">
    <property type="protein sequence ID" value="AXG98548.1"/>
    <property type="molecule type" value="Genomic_DNA"/>
</dbReference>
<reference evidence="5 6" key="1">
    <citation type="submission" date="2018-07" db="EMBL/GenBank/DDBJ databases">
        <title>Complete Genome and Methylome Analysis of Deinococcus wulumuqiensis NEB 479.</title>
        <authorList>
            <person name="Fomenkov A."/>
            <person name="Luyten Y."/>
            <person name="Vincze T."/>
            <person name="Anton B.P."/>
            <person name="Clark T."/>
            <person name="Roberts R.J."/>
            <person name="Morgan R.D."/>
        </authorList>
    </citation>
    <scope>NUCLEOTIDE SEQUENCE [LARGE SCALE GENOMIC DNA]</scope>
    <source>
        <strain evidence="5 6">NEB 479</strain>
    </source>
</reference>
<dbReference type="AlphaFoldDB" id="A0A345IFS6"/>
<dbReference type="GO" id="GO:0008360">
    <property type="term" value="P:regulation of cell shape"/>
    <property type="evidence" value="ECO:0007669"/>
    <property type="project" value="UniProtKB-UniRule"/>
</dbReference>
<sequence length="481" mass="51598">MSGPTPSSPPPDPDPLPRPSPLTPVTPHALEDKGEDPGHPPTPRRARMWLEPGLGVKRWITLFVFCTLLGAVAFLHFTWTGPLHPLATKWILWLNQFTRPGILPLYATGIAVMLLALGGALYSIAMISRAMLRGTGTAPETAVNVLYERKTLSRGMRVVAVGGGTGLSNLLTGLKAHTSNITAVVTVADDGGSSGRLREALDMVAPGDLTDCYAALSDSPVLARLLLHRFGRGEGLEGHTFGNLMLATLSEEQGGLGSAMQDIHEVLKVRGRVYPATTRPVTLVAELADGRTVRGESKFAAQIAPSHIKRVRLEPENPSALTQVLEAVRDGEMIVLGPGSLFTSIIPALLIPDIARAVRESPAPVVYVASLMTEPGETDGLSLSGHVDAITRHLGRTPDWVLMNSDALDPEVLARYQGDGAQTLTLRDAGRDLRGRVRFASLVRSGTARHHPRKLAEALVQLWDGGRRFNLTGQGEESRQP</sequence>
<keyword evidence="4" id="KW-0472">Membrane</keyword>
<dbReference type="GO" id="GO:0005737">
    <property type="term" value="C:cytoplasm"/>
    <property type="evidence" value="ECO:0007669"/>
    <property type="project" value="UniProtKB-SubCell"/>
</dbReference>
<dbReference type="Pfam" id="PF01933">
    <property type="entry name" value="CofD"/>
    <property type="match status" value="1"/>
</dbReference>
<dbReference type="InterPro" id="IPR002882">
    <property type="entry name" value="CofD"/>
</dbReference>
<comment type="function">
    <text evidence="2">Required for morphogenesis under gluconeogenic growth conditions.</text>
</comment>
<dbReference type="InterPro" id="IPR010119">
    <property type="entry name" value="Gluconeogen_factor"/>
</dbReference>
<keyword evidence="1 2" id="KW-0963">Cytoplasm</keyword>
<proteinExistence type="inferred from homology"/>
<name>A0A345IFS6_9DEIO</name>
<feature type="compositionally biased region" description="Basic and acidic residues" evidence="3">
    <location>
        <begin position="29"/>
        <end position="38"/>
    </location>
</feature>
<dbReference type="InterPro" id="IPR038136">
    <property type="entry name" value="CofD-like_dom_sf"/>
</dbReference>
<dbReference type="PANTHER" id="PTHR30135:SF3">
    <property type="entry name" value="GLUCONEOGENESIS FACTOR-RELATED"/>
    <property type="match status" value="1"/>
</dbReference>